<dbReference type="InterPro" id="IPR029035">
    <property type="entry name" value="DHS-like_NAD/FAD-binding_dom"/>
</dbReference>
<dbReference type="NCBIfam" id="NF005470">
    <property type="entry name" value="PRK07064.1"/>
    <property type="match status" value="1"/>
</dbReference>
<comment type="caution">
    <text evidence="8">The sequence shown here is derived from an EMBL/GenBank/DDBJ whole genome shotgun (WGS) entry which is preliminary data.</text>
</comment>
<feature type="domain" description="Thiamine pyrophosphate enzyme central" evidence="5">
    <location>
        <begin position="199"/>
        <end position="329"/>
    </location>
</feature>
<dbReference type="PANTHER" id="PTHR18968">
    <property type="entry name" value="THIAMINE PYROPHOSPHATE ENZYMES"/>
    <property type="match status" value="1"/>
</dbReference>
<dbReference type="PANTHER" id="PTHR18968:SF13">
    <property type="entry name" value="ACETOLACTATE SYNTHASE CATALYTIC SUBUNIT, MITOCHONDRIAL"/>
    <property type="match status" value="1"/>
</dbReference>
<sequence>MSSTNTPRPTGGDVLVDVMRTHGVDTAFGVVSIHNLPLVEAVDRELRFVPVRHEAAAVNAADGYARATGRFGVALTSTGTGAGNAAGSMVEALTAGSRVLHVTGQIDSEFLGSGRGVIHEVPRQLQLLQAVSRFAATVQHASESRSVLESAIADLSSAPFAPASVEWPIDLQYLASSAEQADHQPKPSSRSAASWEAAVAEAIGLLSAARRPLIWAGGGARWIGAPLTALAERLGAGLLTSNSGRGSVPEDHPLVLGNFAANPGLASLIDDADLILSIGTHFRSNETKHYSLSLPATHIAIDLDPAALGRVYPATVALTGDAAALVPELLAGLAPHTADGWRHRVTTARQDVRHSLAEDIGAYRQICESIRHRLPRDAIVARDVTIPSSSWGNRLLEIYDPRSNIFPVGGGIGQGLAMGIGASIGRPDVPTLVMAGDGGLAVHLGEMATLADQQPWCVLVIFNDGGYGVLRNLQSQHTGRVSGVDLFTPDFGLLAASLDLPHTLVRDGAAFDTALVKALELQRPYVIEVDVTTLQPTPKPFVPPVHVPEGQRRSGR</sequence>
<dbReference type="Gene3D" id="3.40.50.970">
    <property type="match status" value="2"/>
</dbReference>
<dbReference type="EMBL" id="VCQV01000025">
    <property type="protein sequence ID" value="TWP34685.1"/>
    <property type="molecule type" value="Genomic_DNA"/>
</dbReference>
<dbReference type="SUPFAM" id="SSF52518">
    <property type="entry name" value="Thiamin diphosphate-binding fold (THDP-binding)"/>
    <property type="match status" value="2"/>
</dbReference>
<dbReference type="GO" id="GO:0009097">
    <property type="term" value="P:isoleucine biosynthetic process"/>
    <property type="evidence" value="ECO:0007669"/>
    <property type="project" value="TreeGrafter"/>
</dbReference>
<proteinExistence type="inferred from homology"/>
<dbReference type="RefSeq" id="WP_146318398.1">
    <property type="nucleotide sequence ID" value="NZ_VCQV01000025.1"/>
</dbReference>
<keyword evidence="9" id="KW-1185">Reference proteome</keyword>
<dbReference type="AlphaFoldDB" id="A0A563DWV4"/>
<evidence type="ECO:0000313" key="9">
    <source>
        <dbReference type="Proteomes" id="UP000320244"/>
    </source>
</evidence>
<evidence type="ECO:0000259" key="7">
    <source>
        <dbReference type="Pfam" id="PF02776"/>
    </source>
</evidence>
<dbReference type="Pfam" id="PF00205">
    <property type="entry name" value="TPP_enzyme_M"/>
    <property type="match status" value="1"/>
</dbReference>
<evidence type="ECO:0000256" key="4">
    <source>
        <dbReference type="RuleBase" id="RU362132"/>
    </source>
</evidence>
<dbReference type="InterPro" id="IPR045229">
    <property type="entry name" value="TPP_enz"/>
</dbReference>
<reference evidence="8 9" key="1">
    <citation type="submission" date="2019-05" db="EMBL/GenBank/DDBJ databases">
        <authorList>
            <person name="Lee S.D."/>
        </authorList>
    </citation>
    <scope>NUCLEOTIDE SEQUENCE [LARGE SCALE GENOMIC DNA]</scope>
    <source>
        <strain evidence="8 9">C5-26</strain>
    </source>
</reference>
<dbReference type="Proteomes" id="UP000320244">
    <property type="component" value="Unassembled WGS sequence"/>
</dbReference>
<evidence type="ECO:0000259" key="6">
    <source>
        <dbReference type="Pfam" id="PF02775"/>
    </source>
</evidence>
<organism evidence="8 9">
    <name type="scientific">Leekyejoonella antrihumi</name>
    <dbReference type="NCBI Taxonomy" id="1660198"/>
    <lineage>
        <taxon>Bacteria</taxon>
        <taxon>Bacillati</taxon>
        <taxon>Actinomycetota</taxon>
        <taxon>Actinomycetes</taxon>
        <taxon>Micrococcales</taxon>
        <taxon>Dermacoccaceae</taxon>
        <taxon>Leekyejoonella</taxon>
    </lineage>
</organism>
<dbReference type="Gene3D" id="3.40.50.1220">
    <property type="entry name" value="TPP-binding domain"/>
    <property type="match status" value="1"/>
</dbReference>
<evidence type="ECO:0000256" key="1">
    <source>
        <dbReference type="ARBA" id="ARBA00001964"/>
    </source>
</evidence>
<evidence type="ECO:0000256" key="2">
    <source>
        <dbReference type="ARBA" id="ARBA00007812"/>
    </source>
</evidence>
<keyword evidence="3 4" id="KW-0786">Thiamine pyrophosphate</keyword>
<dbReference type="InterPro" id="IPR012000">
    <property type="entry name" value="Thiamin_PyroP_enz_cen_dom"/>
</dbReference>
<dbReference type="GO" id="GO:0000287">
    <property type="term" value="F:magnesium ion binding"/>
    <property type="evidence" value="ECO:0007669"/>
    <property type="project" value="InterPro"/>
</dbReference>
<protein>
    <submittedName>
        <fullName evidence="8">Thiamine pyrophosphate-binding protein</fullName>
    </submittedName>
</protein>
<dbReference type="OrthoDB" id="4959782at2"/>
<evidence type="ECO:0000259" key="5">
    <source>
        <dbReference type="Pfam" id="PF00205"/>
    </source>
</evidence>
<dbReference type="InterPro" id="IPR000399">
    <property type="entry name" value="TPP-bd_CS"/>
</dbReference>
<dbReference type="Pfam" id="PF02776">
    <property type="entry name" value="TPP_enzyme_N"/>
    <property type="match status" value="1"/>
</dbReference>
<dbReference type="GO" id="GO:0009099">
    <property type="term" value="P:L-valine biosynthetic process"/>
    <property type="evidence" value="ECO:0007669"/>
    <property type="project" value="TreeGrafter"/>
</dbReference>
<reference evidence="8 9" key="2">
    <citation type="submission" date="2019-08" db="EMBL/GenBank/DDBJ databases">
        <title>Jejuicoccus antrihumi gen. nov., sp. nov., a new member of the family Dermacoccaceae isolated from a cave.</title>
        <authorList>
            <person name="Schumann P."/>
            <person name="Kim I.S."/>
        </authorList>
    </citation>
    <scope>NUCLEOTIDE SEQUENCE [LARGE SCALE GENOMIC DNA]</scope>
    <source>
        <strain evidence="8 9">C5-26</strain>
    </source>
</reference>
<comment type="similarity">
    <text evidence="2 4">Belongs to the TPP enzyme family.</text>
</comment>
<dbReference type="GO" id="GO:0005948">
    <property type="term" value="C:acetolactate synthase complex"/>
    <property type="evidence" value="ECO:0007669"/>
    <property type="project" value="TreeGrafter"/>
</dbReference>
<comment type="cofactor">
    <cofactor evidence="1">
        <name>thiamine diphosphate</name>
        <dbReference type="ChEBI" id="CHEBI:58937"/>
    </cofactor>
</comment>
<dbReference type="InterPro" id="IPR012001">
    <property type="entry name" value="Thiamin_PyroP_enz_TPP-bd_dom"/>
</dbReference>
<dbReference type="CDD" id="cd00568">
    <property type="entry name" value="TPP_enzymes"/>
    <property type="match status" value="1"/>
</dbReference>
<gene>
    <name evidence="8" type="ORF">FGL98_16355</name>
</gene>
<feature type="domain" description="Thiamine pyrophosphate enzyme TPP-binding" evidence="6">
    <location>
        <begin position="389"/>
        <end position="529"/>
    </location>
</feature>
<dbReference type="GO" id="GO:0003984">
    <property type="term" value="F:acetolactate synthase activity"/>
    <property type="evidence" value="ECO:0007669"/>
    <property type="project" value="TreeGrafter"/>
</dbReference>
<name>A0A563DWV4_9MICO</name>
<dbReference type="GO" id="GO:0030976">
    <property type="term" value="F:thiamine pyrophosphate binding"/>
    <property type="evidence" value="ECO:0007669"/>
    <property type="project" value="InterPro"/>
</dbReference>
<dbReference type="Pfam" id="PF02775">
    <property type="entry name" value="TPP_enzyme_C"/>
    <property type="match status" value="1"/>
</dbReference>
<accession>A0A563DWV4</accession>
<dbReference type="GO" id="GO:0050660">
    <property type="term" value="F:flavin adenine dinucleotide binding"/>
    <property type="evidence" value="ECO:0007669"/>
    <property type="project" value="TreeGrafter"/>
</dbReference>
<dbReference type="InterPro" id="IPR029061">
    <property type="entry name" value="THDP-binding"/>
</dbReference>
<dbReference type="CDD" id="cd07035">
    <property type="entry name" value="TPP_PYR_POX_like"/>
    <property type="match status" value="1"/>
</dbReference>
<evidence type="ECO:0000256" key="3">
    <source>
        <dbReference type="ARBA" id="ARBA00023052"/>
    </source>
</evidence>
<dbReference type="SUPFAM" id="SSF52467">
    <property type="entry name" value="DHS-like NAD/FAD-binding domain"/>
    <property type="match status" value="1"/>
</dbReference>
<dbReference type="InterPro" id="IPR011766">
    <property type="entry name" value="TPP_enzyme_TPP-bd"/>
</dbReference>
<evidence type="ECO:0000313" key="8">
    <source>
        <dbReference type="EMBL" id="TWP34685.1"/>
    </source>
</evidence>
<feature type="domain" description="Thiamine pyrophosphate enzyme N-terminal TPP-binding" evidence="7">
    <location>
        <begin position="10"/>
        <end position="121"/>
    </location>
</feature>
<dbReference type="PROSITE" id="PS00187">
    <property type="entry name" value="TPP_ENZYMES"/>
    <property type="match status" value="1"/>
</dbReference>